<protein>
    <recommendedName>
        <fullName evidence="3 10">Autophagy-related protein 9</fullName>
    </recommendedName>
</protein>
<keyword evidence="5 10" id="KW-0812">Transmembrane</keyword>
<dbReference type="Gramene" id="Jr01_31890_p1">
    <property type="protein sequence ID" value="cds.Jr01_31890_p1"/>
    <property type="gene ID" value="Jr01_31890"/>
</dbReference>
<dbReference type="RefSeq" id="XP_018827260.1">
    <property type="nucleotide sequence ID" value="XM_018971715.2"/>
</dbReference>
<sequence>MMFGGPKGANTLSTLKSKWRGESSLTTGLLKDVPPEIELSDYGKVPPSPGSESPSGLLNGDTLNVEPIADLDLFFERLYGYYCEKGLWCIIIKWIVELLSLGFTICFSGFFLLYVDWNGLRNAKCGMDAVESGIKPCDLAKDALHRHPLTPLTLTKAIIVGYLGIFSIYWIFCFLRFFAQLKDTLGVRHFYYNNLHVTDNEIQTMPWATILEKVVQLQSSQQLCVIKDLSAHDVVMRLMRKENYLIGMLNKGVLAFPISQWVPGAGPTAKFVSNGMQHRLILTKTLEWTLNWCILQSMFDRNFCVKRDFVSNPATLKKRFMVVGLAMLLLSPFLVIFMLVYLFLRHAEQFYNHPSTASSQRWSTLSKWIFREYNEVDHLFKHRINSSVDHASNYLKQFPSPIISIIAKFISFVSGGFAAILIIIAFLEESLLEGHIFGRNLFWYAAVFGTITALSRAAVTDELLVLDPEGAMSMVVEHTHYMPKRWRGKENTETVRIEFETLFQYTGMMLLEEMASIFLTPYLLIFVVPKRVDDILQFIVDFTVNVEGVGHVCSFSVFDFQKHGNSNYGSPYNAHRTERSSQGKMEKSFLSFQSNYPSWEPNTQGKQFLSNLRTFREQTLHGQGARQAYSPRKWRGSPIFRGRGDRRGFLSRELTHNSPGTGYQLGSLWLTDADQKNHPYLLDWYYTSRLNHVAGHSGDTPRDFEATDEQHPGDYWMPSNLTKNEPRYEEYWGGDHYEDRAQSHLGASTSTPFFRDSVLQHHASSNLAHPTTRSQWWARSGPYGGQPQTSFLEPPAFTHHSSENYYDNLSDRSLEEQEQHLDWRNNRKLAQTTCMDDLEVGELNLHFDDIYSRPPETPRINQVPTSFE</sequence>
<keyword evidence="9 10" id="KW-0472">Membrane</keyword>
<dbReference type="GO" id="GO:0034497">
    <property type="term" value="P:protein localization to phagophore assembly site"/>
    <property type="evidence" value="ECO:0000318"/>
    <property type="project" value="GO_Central"/>
</dbReference>
<feature type="transmembrane region" description="Helical" evidence="10">
    <location>
        <begin position="402"/>
        <end position="428"/>
    </location>
</feature>
<keyword evidence="8 10" id="KW-0445">Lipid transport</keyword>
<proteinExistence type="inferred from homology"/>
<dbReference type="GO" id="GO:0000407">
    <property type="term" value="C:phagophore assembly site"/>
    <property type="evidence" value="ECO:0000318"/>
    <property type="project" value="GO_Central"/>
</dbReference>
<feature type="transmembrane region" description="Helical" evidence="10">
    <location>
        <begin position="320"/>
        <end position="344"/>
    </location>
</feature>
<dbReference type="OrthoDB" id="2020634at2759"/>
<evidence type="ECO:0000256" key="1">
    <source>
        <dbReference type="ARBA" id="ARBA00004511"/>
    </source>
</evidence>
<evidence type="ECO:0000313" key="12">
    <source>
        <dbReference type="Proteomes" id="UP000235220"/>
    </source>
</evidence>
<dbReference type="Proteomes" id="UP000235220">
    <property type="component" value="Chromosome 1"/>
</dbReference>
<evidence type="ECO:0000256" key="3">
    <source>
        <dbReference type="ARBA" id="ARBA00018074"/>
    </source>
</evidence>
<keyword evidence="7 10" id="KW-0072">Autophagy</keyword>
<comment type="similarity">
    <text evidence="2 10">Belongs to the ATG9 family.</text>
</comment>
<evidence type="ECO:0000256" key="8">
    <source>
        <dbReference type="ARBA" id="ARBA00023055"/>
    </source>
</evidence>
<dbReference type="PANTHER" id="PTHR13038">
    <property type="entry name" value="APG9 AUTOPHAGY 9"/>
    <property type="match status" value="1"/>
</dbReference>
<reference evidence="13" key="1">
    <citation type="submission" date="2025-08" db="UniProtKB">
        <authorList>
            <consortium name="RefSeq"/>
        </authorList>
    </citation>
    <scope>IDENTIFICATION</scope>
    <source>
        <tissue evidence="13">Leaves</tissue>
    </source>
</reference>
<evidence type="ECO:0000313" key="13">
    <source>
        <dbReference type="RefSeq" id="XP_018827260.1"/>
    </source>
</evidence>
<evidence type="ECO:0000256" key="2">
    <source>
        <dbReference type="ARBA" id="ARBA00006185"/>
    </source>
</evidence>
<dbReference type="GO" id="GO:0005776">
    <property type="term" value="C:autophagosome"/>
    <property type="evidence" value="ECO:0000318"/>
    <property type="project" value="GO_Central"/>
</dbReference>
<name>A0A2I4F6I4_JUGRE</name>
<dbReference type="GO" id="GO:0061709">
    <property type="term" value="P:reticulophagy"/>
    <property type="evidence" value="ECO:0000318"/>
    <property type="project" value="GO_Central"/>
</dbReference>
<dbReference type="KEGG" id="jre:108996003"/>
<dbReference type="GO" id="GO:0000423">
    <property type="term" value="P:mitophagy"/>
    <property type="evidence" value="ECO:0000318"/>
    <property type="project" value="GO_Central"/>
</dbReference>
<dbReference type="GeneID" id="108996003"/>
<evidence type="ECO:0000256" key="5">
    <source>
        <dbReference type="ARBA" id="ARBA00022692"/>
    </source>
</evidence>
<feature type="transmembrane region" description="Helical" evidence="10">
    <location>
        <begin position="440"/>
        <end position="459"/>
    </location>
</feature>
<dbReference type="AlphaFoldDB" id="A0A2I4F6I4"/>
<dbReference type="PANTHER" id="PTHR13038:SF10">
    <property type="entry name" value="AUTOPHAGY-RELATED PROTEIN 9"/>
    <property type="match status" value="1"/>
</dbReference>
<gene>
    <name evidence="13" type="primary">LOC108996003</name>
</gene>
<accession>A0A2I4F6I4</accession>
<feature type="transmembrane region" description="Helical" evidence="10">
    <location>
        <begin position="157"/>
        <end position="179"/>
    </location>
</feature>
<dbReference type="FunCoup" id="A0A2I4F6I4">
    <property type="interactions" value="4575"/>
</dbReference>
<keyword evidence="4 10" id="KW-0813">Transport</keyword>
<evidence type="ECO:0000256" key="7">
    <source>
        <dbReference type="ARBA" id="ARBA00023006"/>
    </source>
</evidence>
<keyword evidence="6 10" id="KW-1133">Transmembrane helix</keyword>
<keyword evidence="12" id="KW-1185">Reference proteome</keyword>
<dbReference type="GO" id="GO:0006869">
    <property type="term" value="P:lipid transport"/>
    <property type="evidence" value="ECO:0007669"/>
    <property type="project" value="UniProtKB-KW"/>
</dbReference>
<dbReference type="InterPro" id="IPR007241">
    <property type="entry name" value="Autophagy-rel_prot_9"/>
</dbReference>
<evidence type="ECO:0000256" key="6">
    <source>
        <dbReference type="ARBA" id="ARBA00022989"/>
    </source>
</evidence>
<comment type="function">
    <text evidence="10">Phospholipid scramblase involved in autophagy. Cycles between the preautophagosomal structure/phagophore assembly site (PAS) and the cytoplasmic vesicle pool and supplies membrane for the growing autophagosome. Lipid scramblase activity plays a key role in preautophagosomal structure/phagophore assembly by distributing the phospholipids that arrive through ATG2 from the cytoplasmic to the luminal leaflet of the bilayer, thereby driving autophagosomal membrane expansion.</text>
</comment>
<feature type="region of interest" description="Disordered" evidence="11">
    <location>
        <begin position="699"/>
        <end position="720"/>
    </location>
</feature>
<dbReference type="GO" id="GO:0034045">
    <property type="term" value="C:phagophore assembly site membrane"/>
    <property type="evidence" value="ECO:0007669"/>
    <property type="project" value="UniProtKB-SubCell"/>
</dbReference>
<evidence type="ECO:0000256" key="4">
    <source>
        <dbReference type="ARBA" id="ARBA00022448"/>
    </source>
</evidence>
<dbReference type="STRING" id="51240.A0A2I4F6I4"/>
<feature type="transmembrane region" description="Helical" evidence="10">
    <location>
        <begin position="94"/>
        <end position="114"/>
    </location>
</feature>
<comment type="subcellular location">
    <subcellularLocation>
        <location evidence="1 10">Preautophagosomal structure membrane</location>
        <topology evidence="1 10">Multi-pass membrane protein</topology>
    </subcellularLocation>
</comment>
<evidence type="ECO:0000256" key="10">
    <source>
        <dbReference type="RuleBase" id="RU364027"/>
    </source>
</evidence>
<evidence type="ECO:0000256" key="11">
    <source>
        <dbReference type="SAM" id="MobiDB-lite"/>
    </source>
</evidence>
<organism evidence="12 13">
    <name type="scientific">Juglans regia</name>
    <name type="common">English walnut</name>
    <dbReference type="NCBI Taxonomy" id="51240"/>
    <lineage>
        <taxon>Eukaryota</taxon>
        <taxon>Viridiplantae</taxon>
        <taxon>Streptophyta</taxon>
        <taxon>Embryophyta</taxon>
        <taxon>Tracheophyta</taxon>
        <taxon>Spermatophyta</taxon>
        <taxon>Magnoliopsida</taxon>
        <taxon>eudicotyledons</taxon>
        <taxon>Gunneridae</taxon>
        <taxon>Pentapetalae</taxon>
        <taxon>rosids</taxon>
        <taxon>fabids</taxon>
        <taxon>Fagales</taxon>
        <taxon>Juglandaceae</taxon>
        <taxon>Juglans</taxon>
    </lineage>
</organism>
<feature type="compositionally biased region" description="Basic and acidic residues" evidence="11">
    <location>
        <begin position="699"/>
        <end position="712"/>
    </location>
</feature>
<dbReference type="GO" id="GO:0034727">
    <property type="term" value="P:piecemeal microautophagy of the nucleus"/>
    <property type="evidence" value="ECO:0000318"/>
    <property type="project" value="GO_Central"/>
</dbReference>
<evidence type="ECO:0000256" key="9">
    <source>
        <dbReference type="ARBA" id="ARBA00023136"/>
    </source>
</evidence>
<dbReference type="Pfam" id="PF04109">
    <property type="entry name" value="ATG9"/>
    <property type="match status" value="1"/>
</dbReference>